<dbReference type="EMBL" id="BMAV01020304">
    <property type="protein sequence ID" value="GFY73713.1"/>
    <property type="molecule type" value="Genomic_DNA"/>
</dbReference>
<proteinExistence type="predicted"/>
<dbReference type="Proteomes" id="UP000886998">
    <property type="component" value="Unassembled WGS sequence"/>
</dbReference>
<evidence type="ECO:0000313" key="2">
    <source>
        <dbReference type="EMBL" id="GFY73713.1"/>
    </source>
</evidence>
<reference evidence="2" key="1">
    <citation type="submission" date="2020-08" db="EMBL/GenBank/DDBJ databases">
        <title>Multicomponent nature underlies the extraordinary mechanical properties of spider dragline silk.</title>
        <authorList>
            <person name="Kono N."/>
            <person name="Nakamura H."/>
            <person name="Mori M."/>
            <person name="Yoshida Y."/>
            <person name="Ohtoshi R."/>
            <person name="Malay A.D."/>
            <person name="Moran D.A.P."/>
            <person name="Tomita M."/>
            <person name="Numata K."/>
            <person name="Arakawa K."/>
        </authorList>
    </citation>
    <scope>NUCLEOTIDE SEQUENCE</scope>
</reference>
<organism evidence="2 3">
    <name type="scientific">Trichonephila inaurata madagascariensis</name>
    <dbReference type="NCBI Taxonomy" id="2747483"/>
    <lineage>
        <taxon>Eukaryota</taxon>
        <taxon>Metazoa</taxon>
        <taxon>Ecdysozoa</taxon>
        <taxon>Arthropoda</taxon>
        <taxon>Chelicerata</taxon>
        <taxon>Arachnida</taxon>
        <taxon>Araneae</taxon>
        <taxon>Araneomorphae</taxon>
        <taxon>Entelegynae</taxon>
        <taxon>Araneoidea</taxon>
        <taxon>Nephilidae</taxon>
        <taxon>Trichonephila</taxon>
        <taxon>Trichonephila inaurata</taxon>
    </lineage>
</organism>
<feature type="compositionally biased region" description="Basic and acidic residues" evidence="1">
    <location>
        <begin position="32"/>
        <end position="63"/>
    </location>
</feature>
<feature type="region of interest" description="Disordered" evidence="1">
    <location>
        <begin position="1"/>
        <end position="95"/>
    </location>
</feature>
<keyword evidence="3" id="KW-1185">Reference proteome</keyword>
<accession>A0A8X7CMB8</accession>
<dbReference type="AlphaFoldDB" id="A0A8X7CMB8"/>
<sequence length="110" mass="12560">MDTSWDPTPVAIRQPRMPLFCHPASTNSGPIWEERIKKRKELQEAARKKAEQASEKPTPEELNPKPTLPSTSAKKTRNPKPDKTPTRTNGKPRLFFEDFKTPKFLKCFGA</sequence>
<evidence type="ECO:0000256" key="1">
    <source>
        <dbReference type="SAM" id="MobiDB-lite"/>
    </source>
</evidence>
<evidence type="ECO:0000313" key="3">
    <source>
        <dbReference type="Proteomes" id="UP000886998"/>
    </source>
</evidence>
<gene>
    <name evidence="2" type="ORF">TNIN_342271</name>
</gene>
<protein>
    <submittedName>
        <fullName evidence="2">Uncharacterized protein</fullName>
    </submittedName>
</protein>
<name>A0A8X7CMB8_9ARAC</name>
<comment type="caution">
    <text evidence="2">The sequence shown here is derived from an EMBL/GenBank/DDBJ whole genome shotgun (WGS) entry which is preliminary data.</text>
</comment>